<dbReference type="WBParaSite" id="sdigi.contig132.g4989.t1">
    <property type="protein sequence ID" value="sdigi.contig132.g4989.t1"/>
    <property type="gene ID" value="sdigi.contig132.g4989"/>
</dbReference>
<protein>
    <submittedName>
        <fullName evidence="2">Uncharacterized protein</fullName>
    </submittedName>
</protein>
<sequence length="282" mass="32384">MLCLCYVLLTDIRMENLGNLPSLVDMSAIRIVFSFRDEFENEIIQFSVIPGVAQMFFNDFLYIKSTACINEITKITKLKHTVGGTLRFGAILEVTREEARVPADWQIVKPIPMLHKFIVHYYPNNLSIITIRLTDGNGITALAITVDYELGILYTRRDRLDDGNVQCVNFGNSRLFINKTLAKVEISLLPYQYEVNITSNVNDSRNYRTVNMELLEQNRDISDHQVTVGITSSMGLYSARTSKCIVHGHHLYPYDIQRAIFDSTNKQSVFFAHFIEELNKHF</sequence>
<name>A0A915PL05_9BILA</name>
<dbReference type="Proteomes" id="UP000887581">
    <property type="component" value="Unplaced"/>
</dbReference>
<keyword evidence="1" id="KW-1185">Reference proteome</keyword>
<reference evidence="2" key="1">
    <citation type="submission" date="2022-11" db="UniProtKB">
        <authorList>
            <consortium name="WormBaseParasite"/>
        </authorList>
    </citation>
    <scope>IDENTIFICATION</scope>
</reference>
<evidence type="ECO:0000313" key="2">
    <source>
        <dbReference type="WBParaSite" id="sdigi.contig132.g4989.t1"/>
    </source>
</evidence>
<dbReference type="AlphaFoldDB" id="A0A915PL05"/>
<evidence type="ECO:0000313" key="1">
    <source>
        <dbReference type="Proteomes" id="UP000887581"/>
    </source>
</evidence>
<organism evidence="1 2">
    <name type="scientific">Setaria digitata</name>
    <dbReference type="NCBI Taxonomy" id="48799"/>
    <lineage>
        <taxon>Eukaryota</taxon>
        <taxon>Metazoa</taxon>
        <taxon>Ecdysozoa</taxon>
        <taxon>Nematoda</taxon>
        <taxon>Chromadorea</taxon>
        <taxon>Rhabditida</taxon>
        <taxon>Spirurina</taxon>
        <taxon>Spiruromorpha</taxon>
        <taxon>Filarioidea</taxon>
        <taxon>Setariidae</taxon>
        <taxon>Setaria</taxon>
    </lineage>
</organism>
<accession>A0A915PL05</accession>
<proteinExistence type="predicted"/>